<evidence type="ECO:0000313" key="5">
    <source>
        <dbReference type="WBParaSite" id="TMUE_1000004164.1"/>
    </source>
</evidence>
<dbReference type="InterPro" id="IPR006150">
    <property type="entry name" value="Cys_repeat_1"/>
</dbReference>
<dbReference type="SMART" id="SM00289">
    <property type="entry name" value="WR1"/>
    <property type="match status" value="3"/>
</dbReference>
<evidence type="ECO:0000259" key="2">
    <source>
        <dbReference type="Pfam" id="PF01683"/>
    </source>
</evidence>
<dbReference type="InterPro" id="IPR006149">
    <property type="entry name" value="EB_dom"/>
</dbReference>
<feature type="chain" id="PRO_5024393795" evidence="1">
    <location>
        <begin position="17"/>
        <end position="445"/>
    </location>
</feature>
<feature type="domain" description="EB" evidence="2">
    <location>
        <begin position="156"/>
        <end position="207"/>
    </location>
</feature>
<protein>
    <submittedName>
        <fullName evidence="5">EB domain-containing protein</fullName>
    </submittedName>
</protein>
<feature type="domain" description="EB" evidence="2">
    <location>
        <begin position="344"/>
        <end position="400"/>
    </location>
</feature>
<dbReference type="STRING" id="70415.A0A5S6QAD4"/>
<dbReference type="WBParaSite" id="TMUE_1000004164.1">
    <property type="protein sequence ID" value="TMUE_1000004164.1"/>
    <property type="gene ID" value="WBGene00291230"/>
</dbReference>
<dbReference type="Pfam" id="PF23416">
    <property type="entry name" value="DUF7107"/>
    <property type="match status" value="1"/>
</dbReference>
<organism evidence="4 5">
    <name type="scientific">Trichuris muris</name>
    <name type="common">Mouse whipworm</name>
    <dbReference type="NCBI Taxonomy" id="70415"/>
    <lineage>
        <taxon>Eukaryota</taxon>
        <taxon>Metazoa</taxon>
        <taxon>Ecdysozoa</taxon>
        <taxon>Nematoda</taxon>
        <taxon>Enoplea</taxon>
        <taxon>Dorylaimia</taxon>
        <taxon>Trichinellida</taxon>
        <taxon>Trichuridae</taxon>
        <taxon>Trichuris</taxon>
    </lineage>
</organism>
<keyword evidence="4" id="KW-1185">Reference proteome</keyword>
<evidence type="ECO:0000259" key="3">
    <source>
        <dbReference type="Pfam" id="PF23416"/>
    </source>
</evidence>
<accession>A0A5S6QAD4</accession>
<dbReference type="AlphaFoldDB" id="A0A5S6QAD4"/>
<proteinExistence type="predicted"/>
<feature type="signal peptide" evidence="1">
    <location>
        <begin position="1"/>
        <end position="16"/>
    </location>
</feature>
<reference evidence="5" key="1">
    <citation type="submission" date="2019-12" db="UniProtKB">
        <authorList>
            <consortium name="WormBaseParasite"/>
        </authorList>
    </citation>
    <scope>IDENTIFICATION</scope>
</reference>
<keyword evidence="1" id="KW-0732">Signal</keyword>
<evidence type="ECO:0000313" key="4">
    <source>
        <dbReference type="Proteomes" id="UP000046395"/>
    </source>
</evidence>
<evidence type="ECO:0000256" key="1">
    <source>
        <dbReference type="SAM" id="SignalP"/>
    </source>
</evidence>
<dbReference type="Pfam" id="PF01683">
    <property type="entry name" value="EB"/>
    <property type="match status" value="2"/>
</dbReference>
<sequence length="445" mass="49416">MLTIAMLFFALHVLSRIQDQASSLGQPIFCKDHDDCSDQTLCANGTCEQAVPSYKGCVIQEDCQPDGRCMYGLCWLINDNLCPEGQTLYAGGYSRCKILPEESKKHSSCPNGYYCNELIGRCCSMSSMVSLGGNCSSSKCEDSNAYCISDICTCRPGFNDSNGVCIRQGKQLHQPCALDVECEVPYSRCENNSCECPTRFHEDIGNCKPDSYSCPFGQPISYSGKIVECQITKSLLSQRRESKRQPGHSTVKRMWPMTRQYYTDSCPTSAYCVTFGSPTMSELFGSPVATSGYCCPKLKYHCPVGDEFEIPKGIPCQLACPTDTHFCFTTLQEPSEQTCCPMPCPKDQLYTENRCVQQKAVGQPCSSDKECLSHNAKCIVRDKKMMCSCETDEVEYKGNCMVPSCPTGKPMTNKAGNYVRCTVHCPTRESFCHDQFQVCCPTSRQ</sequence>
<name>A0A5S6QAD4_TRIMR</name>
<dbReference type="InterPro" id="IPR055531">
    <property type="entry name" value="DUF7107"/>
</dbReference>
<dbReference type="Proteomes" id="UP000046395">
    <property type="component" value="Unassembled WGS sequence"/>
</dbReference>
<feature type="domain" description="DUF7107" evidence="3">
    <location>
        <begin position="30"/>
        <end position="75"/>
    </location>
</feature>